<dbReference type="SUPFAM" id="SSF158504">
    <property type="entry name" value="BH2638-like"/>
    <property type="match status" value="1"/>
</dbReference>
<comment type="caution">
    <text evidence="2">The sequence shown here is derived from an EMBL/GenBank/DDBJ whole genome shotgun (WGS) entry which is preliminary data.</text>
</comment>
<name>A0ABV2JK20_9STRE</name>
<keyword evidence="3" id="KW-1185">Reference proteome</keyword>
<dbReference type="NCBIfam" id="NF003353">
    <property type="entry name" value="PRK04387.1"/>
    <property type="match status" value="1"/>
</dbReference>
<reference evidence="2 3" key="1">
    <citation type="submission" date="2024-06" db="EMBL/GenBank/DDBJ databases">
        <title>Genomic Encyclopedia of Type Strains, Phase IV (KMG-IV): sequencing the most valuable type-strain genomes for metagenomic binning, comparative biology and taxonomic classification.</title>
        <authorList>
            <person name="Goeker M."/>
        </authorList>
    </citation>
    <scope>NUCLEOTIDE SEQUENCE [LARGE SCALE GENOMIC DNA]</scope>
    <source>
        <strain evidence="2 3">DSM 15349</strain>
    </source>
</reference>
<dbReference type="EMBL" id="JBEPMK010000003">
    <property type="protein sequence ID" value="MET3644257.1"/>
    <property type="molecule type" value="Genomic_DNA"/>
</dbReference>
<dbReference type="InterPro" id="IPR023324">
    <property type="entry name" value="BH2638-like_sf"/>
</dbReference>
<sequence>MDKNYSYPLDFSWSTEELSSVLSFLNQVEKAYEGGVEASILLERYRAFKEVVKSKGQEKQIDREFQEVSGYSTYQAVQAAREKQKGVLRLGNSRR</sequence>
<dbReference type="PIRSF" id="PIRSF037260">
    <property type="entry name" value="UPF0223"/>
    <property type="match status" value="1"/>
</dbReference>
<dbReference type="Proteomes" id="UP001549055">
    <property type="component" value="Unassembled WGS sequence"/>
</dbReference>
<dbReference type="Gene3D" id="1.10.220.80">
    <property type="entry name" value="BH2638-like"/>
    <property type="match status" value="1"/>
</dbReference>
<protein>
    <recommendedName>
        <fullName evidence="1">UPF0223 protein ABID27_000881</fullName>
    </recommendedName>
</protein>
<evidence type="ECO:0000256" key="1">
    <source>
        <dbReference type="HAMAP-Rule" id="MF_01041"/>
    </source>
</evidence>
<accession>A0ABV2JK20</accession>
<dbReference type="Pfam" id="PF05256">
    <property type="entry name" value="UPF0223"/>
    <property type="match status" value="1"/>
</dbReference>
<dbReference type="RefSeq" id="WP_354280524.1">
    <property type="nucleotide sequence ID" value="NZ_JBEPMK010000003.1"/>
</dbReference>
<organism evidence="2 3">
    <name type="scientific">Streptococcus gallinaceus</name>
    <dbReference type="NCBI Taxonomy" id="165758"/>
    <lineage>
        <taxon>Bacteria</taxon>
        <taxon>Bacillati</taxon>
        <taxon>Bacillota</taxon>
        <taxon>Bacilli</taxon>
        <taxon>Lactobacillales</taxon>
        <taxon>Streptococcaceae</taxon>
        <taxon>Streptococcus</taxon>
    </lineage>
</organism>
<comment type="similarity">
    <text evidence="1">Belongs to the UPF0223 family.</text>
</comment>
<evidence type="ECO:0000313" key="2">
    <source>
        <dbReference type="EMBL" id="MET3644257.1"/>
    </source>
</evidence>
<evidence type="ECO:0000313" key="3">
    <source>
        <dbReference type="Proteomes" id="UP001549055"/>
    </source>
</evidence>
<proteinExistence type="inferred from homology"/>
<dbReference type="InterPro" id="IPR007920">
    <property type="entry name" value="UPF0223"/>
</dbReference>
<gene>
    <name evidence="2" type="ORF">ABID27_000881</name>
</gene>
<dbReference type="HAMAP" id="MF_01041">
    <property type="entry name" value="UPF0223"/>
    <property type="match status" value="1"/>
</dbReference>